<evidence type="ECO:0000313" key="1">
    <source>
        <dbReference type="EMBL" id="GBP80525.1"/>
    </source>
</evidence>
<sequence>MGISVFCETLYIRRSPTRLPSMVINQHPPTPRTLNFGNAKFSKEHITTSPGRCISTRNIDPSRDRVTKERIIICASNGIRKAFNVEAAPLRLNGDLYHLAKFGRSVGVNSNAGIIDYYYDSELLDLTMVVIFAKPACSAGMSRPRGAMHRLWLQLKKLSLPAVTVSTRDVEYPSTLKLTDFVNHVVSSSSSAGSLYLNYYYAKKSRT</sequence>
<dbReference type="AlphaFoldDB" id="A0A4C1Z1Q2"/>
<organism evidence="1 2">
    <name type="scientific">Eumeta variegata</name>
    <name type="common">Bagworm moth</name>
    <name type="synonym">Eumeta japonica</name>
    <dbReference type="NCBI Taxonomy" id="151549"/>
    <lineage>
        <taxon>Eukaryota</taxon>
        <taxon>Metazoa</taxon>
        <taxon>Ecdysozoa</taxon>
        <taxon>Arthropoda</taxon>
        <taxon>Hexapoda</taxon>
        <taxon>Insecta</taxon>
        <taxon>Pterygota</taxon>
        <taxon>Neoptera</taxon>
        <taxon>Endopterygota</taxon>
        <taxon>Lepidoptera</taxon>
        <taxon>Glossata</taxon>
        <taxon>Ditrysia</taxon>
        <taxon>Tineoidea</taxon>
        <taxon>Psychidae</taxon>
        <taxon>Oiketicinae</taxon>
        <taxon>Eumeta</taxon>
    </lineage>
</organism>
<reference evidence="1 2" key="1">
    <citation type="journal article" date="2019" name="Commun. Biol.">
        <title>The bagworm genome reveals a unique fibroin gene that provides high tensile strength.</title>
        <authorList>
            <person name="Kono N."/>
            <person name="Nakamura H."/>
            <person name="Ohtoshi R."/>
            <person name="Tomita M."/>
            <person name="Numata K."/>
            <person name="Arakawa K."/>
        </authorList>
    </citation>
    <scope>NUCLEOTIDE SEQUENCE [LARGE SCALE GENOMIC DNA]</scope>
</reference>
<gene>
    <name evidence="1" type="ORF">EVAR_63275_1</name>
</gene>
<keyword evidence="2" id="KW-1185">Reference proteome</keyword>
<proteinExistence type="predicted"/>
<protein>
    <submittedName>
        <fullName evidence="1">Uncharacterized protein</fullName>
    </submittedName>
</protein>
<name>A0A4C1Z1Q2_EUMVA</name>
<dbReference type="Proteomes" id="UP000299102">
    <property type="component" value="Unassembled WGS sequence"/>
</dbReference>
<accession>A0A4C1Z1Q2</accession>
<comment type="caution">
    <text evidence="1">The sequence shown here is derived from an EMBL/GenBank/DDBJ whole genome shotgun (WGS) entry which is preliminary data.</text>
</comment>
<dbReference type="EMBL" id="BGZK01001466">
    <property type="protein sequence ID" value="GBP80525.1"/>
    <property type="molecule type" value="Genomic_DNA"/>
</dbReference>
<evidence type="ECO:0000313" key="2">
    <source>
        <dbReference type="Proteomes" id="UP000299102"/>
    </source>
</evidence>